<keyword evidence="2" id="KW-0472">Membrane</keyword>
<accession>A0A8T8WRH8</accession>
<evidence type="ECO:0000313" key="4">
    <source>
        <dbReference type="Proteomes" id="UP000249497"/>
    </source>
</evidence>
<dbReference type="RefSeq" id="XP_025524164.1">
    <property type="nucleotide sequence ID" value="XM_025666691.1"/>
</dbReference>
<feature type="region of interest" description="Disordered" evidence="1">
    <location>
        <begin position="1"/>
        <end position="40"/>
    </location>
</feature>
<dbReference type="AlphaFoldDB" id="A0A8T8WRH8"/>
<reference evidence="3 4" key="1">
    <citation type="submission" date="2018-02" db="EMBL/GenBank/DDBJ databases">
        <title>The genomes of Aspergillus section Nigri reveals drivers in fungal speciation.</title>
        <authorList>
            <consortium name="DOE Joint Genome Institute"/>
            <person name="Vesth T.C."/>
            <person name="Nybo J."/>
            <person name="Theobald S."/>
            <person name="Brandl J."/>
            <person name="Frisvad J.C."/>
            <person name="Nielsen K.F."/>
            <person name="Lyhne E.K."/>
            <person name="Kogle M.E."/>
            <person name="Kuo A."/>
            <person name="Riley R."/>
            <person name="Clum A."/>
            <person name="Nolan M."/>
            <person name="Lipzen A."/>
            <person name="Salamov A."/>
            <person name="Henrissat B."/>
            <person name="Wiebenga A."/>
            <person name="De vries R.P."/>
            <person name="Grigoriev I.V."/>
            <person name="Mortensen U.H."/>
            <person name="Andersen M.R."/>
            <person name="Baker S.E."/>
        </authorList>
    </citation>
    <scope>NUCLEOTIDE SEQUENCE [LARGE SCALE GENOMIC DNA]</scope>
    <source>
        <strain evidence="3 4">CBS 114.51</strain>
    </source>
</reference>
<evidence type="ECO:0000256" key="2">
    <source>
        <dbReference type="SAM" id="Phobius"/>
    </source>
</evidence>
<dbReference type="GeneID" id="37170383"/>
<feature type="compositionally biased region" description="Basic residues" evidence="1">
    <location>
        <begin position="1"/>
        <end position="10"/>
    </location>
</feature>
<feature type="transmembrane region" description="Helical" evidence="2">
    <location>
        <begin position="43"/>
        <end position="60"/>
    </location>
</feature>
<proteinExistence type="predicted"/>
<dbReference type="EMBL" id="KZ824829">
    <property type="protein sequence ID" value="RAH78270.1"/>
    <property type="molecule type" value="Genomic_DNA"/>
</dbReference>
<feature type="region of interest" description="Disordered" evidence="1">
    <location>
        <begin position="65"/>
        <end position="87"/>
    </location>
</feature>
<name>A0A8T8WRH8_ASPJA</name>
<evidence type="ECO:0000313" key="3">
    <source>
        <dbReference type="EMBL" id="RAH78270.1"/>
    </source>
</evidence>
<keyword evidence="2" id="KW-1133">Transmembrane helix</keyword>
<keyword evidence="2" id="KW-0812">Transmembrane</keyword>
<keyword evidence="4" id="KW-1185">Reference proteome</keyword>
<dbReference type="Proteomes" id="UP000249497">
    <property type="component" value="Unassembled WGS sequence"/>
</dbReference>
<sequence length="114" mass="12917">MAKPRSSKIQHPREAPPPARASPLFPHQISTTQSTDKPVHSSGVIRSFLFLFFFWWFSLLRPDPTTPREEKPHQGGPSGESQQNRWGAPTEVFDMQGFFFSFFAGTLYSSTVDT</sequence>
<gene>
    <name evidence="3" type="ORF">BO86DRAFT_193392</name>
</gene>
<evidence type="ECO:0000256" key="1">
    <source>
        <dbReference type="SAM" id="MobiDB-lite"/>
    </source>
</evidence>
<protein>
    <submittedName>
        <fullName evidence="3">Uncharacterized protein</fullName>
    </submittedName>
</protein>
<organism evidence="3 4">
    <name type="scientific">Aspergillus japonicus CBS 114.51</name>
    <dbReference type="NCBI Taxonomy" id="1448312"/>
    <lineage>
        <taxon>Eukaryota</taxon>
        <taxon>Fungi</taxon>
        <taxon>Dikarya</taxon>
        <taxon>Ascomycota</taxon>
        <taxon>Pezizomycotina</taxon>
        <taxon>Eurotiomycetes</taxon>
        <taxon>Eurotiomycetidae</taxon>
        <taxon>Eurotiales</taxon>
        <taxon>Aspergillaceae</taxon>
        <taxon>Aspergillus</taxon>
        <taxon>Aspergillus subgen. Circumdati</taxon>
    </lineage>
</organism>